<feature type="signal peptide" evidence="1">
    <location>
        <begin position="1"/>
        <end position="22"/>
    </location>
</feature>
<dbReference type="Gene3D" id="2.40.160.10">
    <property type="entry name" value="Porin"/>
    <property type="match status" value="1"/>
</dbReference>
<dbReference type="Pfam" id="PF07396">
    <property type="entry name" value="Porin_O_P"/>
    <property type="match status" value="1"/>
</dbReference>
<feature type="chain" id="PRO_5038364937" description="Porin" evidence="1">
    <location>
        <begin position="23"/>
        <end position="334"/>
    </location>
</feature>
<reference evidence="2" key="1">
    <citation type="submission" date="2019-11" db="EMBL/GenBank/DDBJ databases">
        <title>Microbial mats filling the niche in hypersaline microbial mats.</title>
        <authorList>
            <person name="Wong H.L."/>
            <person name="Macleod F.I."/>
            <person name="White R.A. III"/>
            <person name="Burns B.P."/>
        </authorList>
    </citation>
    <scope>NUCLEOTIDE SEQUENCE</scope>
    <source>
        <strain evidence="2">Bin_327</strain>
    </source>
</reference>
<organism evidence="2 3">
    <name type="scientific">candidate division WOR-3 bacterium</name>
    <dbReference type="NCBI Taxonomy" id="2052148"/>
    <lineage>
        <taxon>Bacteria</taxon>
        <taxon>Bacteria division WOR-3</taxon>
    </lineage>
</organism>
<keyword evidence="1" id="KW-0732">Signal</keyword>
<sequence>MSRVKKTLVLLLALCVFTPGWAQKKAQIKKALADNVNFAGYVQVRWEGTLADELSHSFGIRRAYLGAGGKVTDWLGYRVLLTFPGASVSLYDACIDITPVKFAGLRVGQFLTPFGFEKQHSSSVILFPERTYASGHPGYFPIMDRDIGAMLYGTGKFFDVKVGMFNGRGRNLADDNNAKDLVGNLNFKFRDLFHVGGSYTMGTRTPDDTLLSEWDFNRWGAEMTLTPLDLWFAAEFMGGADDEVSLMTYYAEAGWTFKLDTRCLCGIQPAVRYESVDPDTDTDDDSESILTGGINLHFLPKHKAKLALCYRMIMEETASVDNDQAIAQLQVKFP</sequence>
<dbReference type="AlphaFoldDB" id="A0A9D5KAZ3"/>
<comment type="caution">
    <text evidence="2">The sequence shown here is derived from an EMBL/GenBank/DDBJ whole genome shotgun (WGS) entry which is preliminary data.</text>
</comment>
<evidence type="ECO:0000256" key="1">
    <source>
        <dbReference type="SAM" id="SignalP"/>
    </source>
</evidence>
<proteinExistence type="predicted"/>
<dbReference type="EMBL" id="WJKJ01000334">
    <property type="protein sequence ID" value="MBD3365543.1"/>
    <property type="molecule type" value="Genomic_DNA"/>
</dbReference>
<dbReference type="InterPro" id="IPR010870">
    <property type="entry name" value="Porin_O/P"/>
</dbReference>
<gene>
    <name evidence="2" type="ORF">GF359_10050</name>
</gene>
<dbReference type="Proteomes" id="UP000630660">
    <property type="component" value="Unassembled WGS sequence"/>
</dbReference>
<dbReference type="InterPro" id="IPR023614">
    <property type="entry name" value="Porin_dom_sf"/>
</dbReference>
<evidence type="ECO:0008006" key="4">
    <source>
        <dbReference type="Google" id="ProtNLM"/>
    </source>
</evidence>
<evidence type="ECO:0000313" key="2">
    <source>
        <dbReference type="EMBL" id="MBD3365543.1"/>
    </source>
</evidence>
<protein>
    <recommendedName>
        <fullName evidence="4">Porin</fullName>
    </recommendedName>
</protein>
<dbReference type="SUPFAM" id="SSF56935">
    <property type="entry name" value="Porins"/>
    <property type="match status" value="1"/>
</dbReference>
<accession>A0A9D5KAZ3</accession>
<name>A0A9D5KAZ3_UNCW3</name>
<evidence type="ECO:0000313" key="3">
    <source>
        <dbReference type="Proteomes" id="UP000630660"/>
    </source>
</evidence>